<comment type="caution">
    <text evidence="1">The sequence shown here is derived from an EMBL/GenBank/DDBJ whole genome shotgun (WGS) entry which is preliminary data.</text>
</comment>
<organism evidence="1 2">
    <name type="scientific">Zostera marina</name>
    <name type="common">Eelgrass</name>
    <dbReference type="NCBI Taxonomy" id="29655"/>
    <lineage>
        <taxon>Eukaryota</taxon>
        <taxon>Viridiplantae</taxon>
        <taxon>Streptophyta</taxon>
        <taxon>Embryophyta</taxon>
        <taxon>Tracheophyta</taxon>
        <taxon>Spermatophyta</taxon>
        <taxon>Magnoliopsida</taxon>
        <taxon>Liliopsida</taxon>
        <taxon>Zosteraceae</taxon>
        <taxon>Zostera</taxon>
    </lineage>
</organism>
<dbReference type="Proteomes" id="UP000036987">
    <property type="component" value="Unassembled WGS sequence"/>
</dbReference>
<proteinExistence type="predicted"/>
<keyword evidence="2" id="KW-1185">Reference proteome</keyword>
<evidence type="ECO:0000313" key="1">
    <source>
        <dbReference type="EMBL" id="KMZ69716.1"/>
    </source>
</evidence>
<protein>
    <submittedName>
        <fullName evidence="1">Uncharacterized protein</fullName>
    </submittedName>
</protein>
<dbReference type="EMBL" id="LFYR01000753">
    <property type="protein sequence ID" value="KMZ69716.1"/>
    <property type="molecule type" value="Genomic_DNA"/>
</dbReference>
<reference evidence="2" key="1">
    <citation type="journal article" date="2016" name="Nature">
        <title>The genome of the seagrass Zostera marina reveals angiosperm adaptation to the sea.</title>
        <authorList>
            <person name="Olsen J.L."/>
            <person name="Rouze P."/>
            <person name="Verhelst B."/>
            <person name="Lin Y.-C."/>
            <person name="Bayer T."/>
            <person name="Collen J."/>
            <person name="Dattolo E."/>
            <person name="De Paoli E."/>
            <person name="Dittami S."/>
            <person name="Maumus F."/>
            <person name="Michel G."/>
            <person name="Kersting A."/>
            <person name="Lauritano C."/>
            <person name="Lohaus R."/>
            <person name="Toepel M."/>
            <person name="Tonon T."/>
            <person name="Vanneste K."/>
            <person name="Amirebrahimi M."/>
            <person name="Brakel J."/>
            <person name="Bostroem C."/>
            <person name="Chovatia M."/>
            <person name="Grimwood J."/>
            <person name="Jenkins J.W."/>
            <person name="Jueterbock A."/>
            <person name="Mraz A."/>
            <person name="Stam W.T."/>
            <person name="Tice H."/>
            <person name="Bornberg-Bauer E."/>
            <person name="Green P.J."/>
            <person name="Pearson G.A."/>
            <person name="Procaccini G."/>
            <person name="Duarte C.M."/>
            <person name="Schmutz J."/>
            <person name="Reusch T.B.H."/>
            <person name="Van de Peer Y."/>
        </authorList>
    </citation>
    <scope>NUCLEOTIDE SEQUENCE [LARGE SCALE GENOMIC DNA]</scope>
    <source>
        <strain evidence="2">cv. Finnish</strain>
    </source>
</reference>
<accession>A0A0K9PL82</accession>
<evidence type="ECO:0000313" key="2">
    <source>
        <dbReference type="Proteomes" id="UP000036987"/>
    </source>
</evidence>
<name>A0A0K9PL82_ZOSMR</name>
<sequence length="58" mass="6464">MILAHLALELELAGVLLMLVVREMVDFLLGDEELVVEEVVVWLEVVVGVRVLVLALPR</sequence>
<dbReference type="AlphaFoldDB" id="A0A0K9PL82"/>
<gene>
    <name evidence="1" type="ORF">ZOSMA_208G00070</name>
</gene>